<dbReference type="Proteomes" id="UP000821837">
    <property type="component" value="Chromosome 5"/>
</dbReference>
<sequence length="131" mass="14602">MTQAWNRATTNQKMLLQPGQLLTMLASAPCQEAQTDGFHLPSKGASNWNDTVRFSSWCLTSREQVVQGGPPTLLQSSSSAWNHAWHKPACCHSDNLRMLISIVITQPQVYKQPSSPTRLQWAWSSSSYAVD</sequence>
<proteinExistence type="predicted"/>
<organism evidence="1 2">
    <name type="scientific">Rhipicephalus sanguineus</name>
    <name type="common">Brown dog tick</name>
    <name type="synonym">Ixodes sanguineus</name>
    <dbReference type="NCBI Taxonomy" id="34632"/>
    <lineage>
        <taxon>Eukaryota</taxon>
        <taxon>Metazoa</taxon>
        <taxon>Ecdysozoa</taxon>
        <taxon>Arthropoda</taxon>
        <taxon>Chelicerata</taxon>
        <taxon>Arachnida</taxon>
        <taxon>Acari</taxon>
        <taxon>Parasitiformes</taxon>
        <taxon>Ixodida</taxon>
        <taxon>Ixodoidea</taxon>
        <taxon>Ixodidae</taxon>
        <taxon>Rhipicephalinae</taxon>
        <taxon>Rhipicephalus</taxon>
        <taxon>Rhipicephalus</taxon>
    </lineage>
</organism>
<keyword evidence="2" id="KW-1185">Reference proteome</keyword>
<accession>A0A9D4SU71</accession>
<reference evidence="1" key="1">
    <citation type="journal article" date="2020" name="Cell">
        <title>Large-Scale Comparative Analyses of Tick Genomes Elucidate Their Genetic Diversity and Vector Capacities.</title>
        <authorList>
            <consortium name="Tick Genome and Microbiome Consortium (TIGMIC)"/>
            <person name="Jia N."/>
            <person name="Wang J."/>
            <person name="Shi W."/>
            <person name="Du L."/>
            <person name="Sun Y."/>
            <person name="Zhan W."/>
            <person name="Jiang J.F."/>
            <person name="Wang Q."/>
            <person name="Zhang B."/>
            <person name="Ji P."/>
            <person name="Bell-Sakyi L."/>
            <person name="Cui X.M."/>
            <person name="Yuan T.T."/>
            <person name="Jiang B.G."/>
            <person name="Yang W.F."/>
            <person name="Lam T.T."/>
            <person name="Chang Q.C."/>
            <person name="Ding S.J."/>
            <person name="Wang X.J."/>
            <person name="Zhu J.G."/>
            <person name="Ruan X.D."/>
            <person name="Zhao L."/>
            <person name="Wei J.T."/>
            <person name="Ye R.Z."/>
            <person name="Que T.C."/>
            <person name="Du C.H."/>
            <person name="Zhou Y.H."/>
            <person name="Cheng J.X."/>
            <person name="Dai P.F."/>
            <person name="Guo W.B."/>
            <person name="Han X.H."/>
            <person name="Huang E.J."/>
            <person name="Li L.F."/>
            <person name="Wei W."/>
            <person name="Gao Y.C."/>
            <person name="Liu J.Z."/>
            <person name="Shao H.Z."/>
            <person name="Wang X."/>
            <person name="Wang C.C."/>
            <person name="Yang T.C."/>
            <person name="Huo Q.B."/>
            <person name="Li W."/>
            <person name="Chen H.Y."/>
            <person name="Chen S.E."/>
            <person name="Zhou L.G."/>
            <person name="Ni X.B."/>
            <person name="Tian J.H."/>
            <person name="Sheng Y."/>
            <person name="Liu T."/>
            <person name="Pan Y.S."/>
            <person name="Xia L.Y."/>
            <person name="Li J."/>
            <person name="Zhao F."/>
            <person name="Cao W.C."/>
        </authorList>
    </citation>
    <scope>NUCLEOTIDE SEQUENCE</scope>
    <source>
        <strain evidence="1">Rsan-2018</strain>
    </source>
</reference>
<comment type="caution">
    <text evidence="1">The sequence shown here is derived from an EMBL/GenBank/DDBJ whole genome shotgun (WGS) entry which is preliminary data.</text>
</comment>
<protein>
    <submittedName>
        <fullName evidence="1">Uncharacterized protein</fullName>
    </submittedName>
</protein>
<name>A0A9D4SU71_RHISA</name>
<dbReference type="EMBL" id="JABSTV010001251">
    <property type="protein sequence ID" value="KAH7950918.1"/>
    <property type="molecule type" value="Genomic_DNA"/>
</dbReference>
<reference evidence="1" key="2">
    <citation type="submission" date="2021-09" db="EMBL/GenBank/DDBJ databases">
        <authorList>
            <person name="Jia N."/>
            <person name="Wang J."/>
            <person name="Shi W."/>
            <person name="Du L."/>
            <person name="Sun Y."/>
            <person name="Zhan W."/>
            <person name="Jiang J."/>
            <person name="Wang Q."/>
            <person name="Zhang B."/>
            <person name="Ji P."/>
            <person name="Sakyi L.B."/>
            <person name="Cui X."/>
            <person name="Yuan T."/>
            <person name="Jiang B."/>
            <person name="Yang W."/>
            <person name="Lam T.T.-Y."/>
            <person name="Chang Q."/>
            <person name="Ding S."/>
            <person name="Wang X."/>
            <person name="Zhu J."/>
            <person name="Ruan X."/>
            <person name="Zhao L."/>
            <person name="Wei J."/>
            <person name="Que T."/>
            <person name="Du C."/>
            <person name="Cheng J."/>
            <person name="Dai P."/>
            <person name="Han X."/>
            <person name="Huang E."/>
            <person name="Gao Y."/>
            <person name="Liu J."/>
            <person name="Shao H."/>
            <person name="Ye R."/>
            <person name="Li L."/>
            <person name="Wei W."/>
            <person name="Wang X."/>
            <person name="Wang C."/>
            <person name="Huo Q."/>
            <person name="Li W."/>
            <person name="Guo W."/>
            <person name="Chen H."/>
            <person name="Chen S."/>
            <person name="Zhou L."/>
            <person name="Zhou L."/>
            <person name="Ni X."/>
            <person name="Tian J."/>
            <person name="Zhou Y."/>
            <person name="Sheng Y."/>
            <person name="Liu T."/>
            <person name="Pan Y."/>
            <person name="Xia L."/>
            <person name="Li J."/>
            <person name="Zhao F."/>
            <person name="Cao W."/>
        </authorList>
    </citation>
    <scope>NUCLEOTIDE SEQUENCE</scope>
    <source>
        <strain evidence="1">Rsan-2018</strain>
        <tissue evidence="1">Larvae</tissue>
    </source>
</reference>
<evidence type="ECO:0000313" key="1">
    <source>
        <dbReference type="EMBL" id="KAH7950918.1"/>
    </source>
</evidence>
<gene>
    <name evidence="1" type="ORF">HPB52_003126</name>
</gene>
<dbReference type="AlphaFoldDB" id="A0A9D4SU71"/>
<evidence type="ECO:0000313" key="2">
    <source>
        <dbReference type="Proteomes" id="UP000821837"/>
    </source>
</evidence>